<dbReference type="InterPro" id="IPR004843">
    <property type="entry name" value="Calcineurin-like_PHP"/>
</dbReference>
<dbReference type="Gene3D" id="3.60.21.10">
    <property type="match status" value="1"/>
</dbReference>
<protein>
    <recommendedName>
        <fullName evidence="1">Calcineurin-like phosphoesterase domain-containing protein</fullName>
    </recommendedName>
</protein>
<proteinExistence type="predicted"/>
<evidence type="ECO:0000259" key="1">
    <source>
        <dbReference type="Pfam" id="PF00149"/>
    </source>
</evidence>
<dbReference type="EMBL" id="BMRE01000018">
    <property type="protein sequence ID" value="GGU45667.1"/>
    <property type="molecule type" value="Genomic_DNA"/>
</dbReference>
<sequence length="255" mass="28307">MGKRIVVISDLQMPYENRKALKAVIRFIGQYRPDEVIQIGDLVDYPQPSRWSKGTAAEFEGSVLKDSKYAQQHFLEPLREVYSGPVSVHEGNHDLRPRTYLAKHAPALADSNAFDLPVLLDFPRYNVRLLPDFHQIAPDWLTTHGHVGGITLSQIAGNTALNGAKRAGKSLVMGHTHRQGIGRHTTGYGGKVTRTVTGVEVGHLMDIRHAGYLNSATPNWQTGFAVLHIERSTVTPELVPITSRRFIVDGDTFKV</sequence>
<comment type="caution">
    <text evidence="2">The sequence shown here is derived from an EMBL/GenBank/DDBJ whole genome shotgun (WGS) entry which is preliminary data.</text>
</comment>
<reference evidence="3" key="1">
    <citation type="journal article" date="2019" name="Int. J. Syst. Evol. Microbiol.">
        <title>The Global Catalogue of Microorganisms (GCM) 10K type strain sequencing project: providing services to taxonomists for standard genome sequencing and annotation.</title>
        <authorList>
            <consortium name="The Broad Institute Genomics Platform"/>
            <consortium name="The Broad Institute Genome Sequencing Center for Infectious Disease"/>
            <person name="Wu L."/>
            <person name="Ma J."/>
        </authorList>
    </citation>
    <scope>NUCLEOTIDE SEQUENCE [LARGE SCALE GENOMIC DNA]</scope>
    <source>
        <strain evidence="3">JCM 3296</strain>
    </source>
</reference>
<organism evidence="2 3">
    <name type="scientific">Lentzea flava</name>
    <dbReference type="NCBI Taxonomy" id="103732"/>
    <lineage>
        <taxon>Bacteria</taxon>
        <taxon>Bacillati</taxon>
        <taxon>Actinomycetota</taxon>
        <taxon>Actinomycetes</taxon>
        <taxon>Pseudonocardiales</taxon>
        <taxon>Pseudonocardiaceae</taxon>
        <taxon>Lentzea</taxon>
    </lineage>
</organism>
<accession>A0ABQ2UQG7</accession>
<keyword evidence="3" id="KW-1185">Reference proteome</keyword>
<dbReference type="Proteomes" id="UP000649573">
    <property type="component" value="Unassembled WGS sequence"/>
</dbReference>
<dbReference type="SUPFAM" id="SSF56300">
    <property type="entry name" value="Metallo-dependent phosphatases"/>
    <property type="match status" value="1"/>
</dbReference>
<dbReference type="InterPro" id="IPR029052">
    <property type="entry name" value="Metallo-depent_PP-like"/>
</dbReference>
<gene>
    <name evidence="2" type="ORF">GCM10010178_42630</name>
</gene>
<evidence type="ECO:0000313" key="3">
    <source>
        <dbReference type="Proteomes" id="UP000649573"/>
    </source>
</evidence>
<dbReference type="Pfam" id="PF00149">
    <property type="entry name" value="Metallophos"/>
    <property type="match status" value="1"/>
</dbReference>
<dbReference type="RefSeq" id="WP_189255458.1">
    <property type="nucleotide sequence ID" value="NZ_BMRE01000018.1"/>
</dbReference>
<evidence type="ECO:0000313" key="2">
    <source>
        <dbReference type="EMBL" id="GGU45667.1"/>
    </source>
</evidence>
<feature type="domain" description="Calcineurin-like phosphoesterase" evidence="1">
    <location>
        <begin position="4"/>
        <end position="162"/>
    </location>
</feature>
<name>A0ABQ2UQG7_9PSEU</name>